<feature type="compositionally biased region" description="Basic and acidic residues" evidence="1">
    <location>
        <begin position="33"/>
        <end position="65"/>
    </location>
</feature>
<comment type="caution">
    <text evidence="2">The sequence shown here is derived from an EMBL/GenBank/DDBJ whole genome shotgun (WGS) entry which is preliminary data.</text>
</comment>
<reference evidence="2" key="1">
    <citation type="journal article" date="2022" name="bioRxiv">
        <title>Sequencing and chromosome-scale assembly of the giantPleurodeles waltlgenome.</title>
        <authorList>
            <person name="Brown T."/>
            <person name="Elewa A."/>
            <person name="Iarovenko S."/>
            <person name="Subramanian E."/>
            <person name="Araus A.J."/>
            <person name="Petzold A."/>
            <person name="Susuki M."/>
            <person name="Suzuki K.-i.T."/>
            <person name="Hayashi T."/>
            <person name="Toyoda A."/>
            <person name="Oliveira C."/>
            <person name="Osipova E."/>
            <person name="Leigh N.D."/>
            <person name="Simon A."/>
            <person name="Yun M.H."/>
        </authorList>
    </citation>
    <scope>NUCLEOTIDE SEQUENCE</scope>
    <source>
        <strain evidence="2">20211129_DDA</strain>
        <tissue evidence="2">Liver</tissue>
    </source>
</reference>
<feature type="region of interest" description="Disordered" evidence="1">
    <location>
        <begin position="1"/>
        <end position="76"/>
    </location>
</feature>
<name>A0AAV7W0K7_PLEWA</name>
<dbReference type="AlphaFoldDB" id="A0AAV7W0K7"/>
<sequence length="98" mass="11457">MPQTRRSVMKMKEEAEIEGGTCNKDNGGKWKRHPQETHSRWLEKKSLHRDRDKTRQCQTEDDRGRGRARAGNVLGRTWPEKARGVYWGMGRKEGKAHL</sequence>
<dbReference type="Proteomes" id="UP001066276">
    <property type="component" value="Chromosome 1_2"/>
</dbReference>
<dbReference type="EMBL" id="JANPWB010000002">
    <property type="protein sequence ID" value="KAJ1207498.1"/>
    <property type="molecule type" value="Genomic_DNA"/>
</dbReference>
<evidence type="ECO:0000313" key="2">
    <source>
        <dbReference type="EMBL" id="KAJ1207498.1"/>
    </source>
</evidence>
<proteinExistence type="predicted"/>
<evidence type="ECO:0000256" key="1">
    <source>
        <dbReference type="SAM" id="MobiDB-lite"/>
    </source>
</evidence>
<accession>A0AAV7W0K7</accession>
<evidence type="ECO:0000313" key="3">
    <source>
        <dbReference type="Proteomes" id="UP001066276"/>
    </source>
</evidence>
<keyword evidence="3" id="KW-1185">Reference proteome</keyword>
<organism evidence="2 3">
    <name type="scientific">Pleurodeles waltl</name>
    <name type="common">Iberian ribbed newt</name>
    <dbReference type="NCBI Taxonomy" id="8319"/>
    <lineage>
        <taxon>Eukaryota</taxon>
        <taxon>Metazoa</taxon>
        <taxon>Chordata</taxon>
        <taxon>Craniata</taxon>
        <taxon>Vertebrata</taxon>
        <taxon>Euteleostomi</taxon>
        <taxon>Amphibia</taxon>
        <taxon>Batrachia</taxon>
        <taxon>Caudata</taxon>
        <taxon>Salamandroidea</taxon>
        <taxon>Salamandridae</taxon>
        <taxon>Pleurodelinae</taxon>
        <taxon>Pleurodeles</taxon>
    </lineage>
</organism>
<gene>
    <name evidence="2" type="ORF">NDU88_002889</name>
</gene>
<protein>
    <submittedName>
        <fullName evidence="2">Uncharacterized protein</fullName>
    </submittedName>
</protein>